<keyword evidence="3" id="KW-1185">Reference proteome</keyword>
<reference evidence="3" key="1">
    <citation type="journal article" date="2019" name="Int. J. Syst. Evol. Microbiol.">
        <title>The Global Catalogue of Microorganisms (GCM) 10K type strain sequencing project: providing services to taxonomists for standard genome sequencing and annotation.</title>
        <authorList>
            <consortium name="The Broad Institute Genomics Platform"/>
            <consortium name="The Broad Institute Genome Sequencing Center for Infectious Disease"/>
            <person name="Wu L."/>
            <person name="Ma J."/>
        </authorList>
    </citation>
    <scope>NUCLEOTIDE SEQUENCE [LARGE SCALE GENOMIC DNA]</scope>
    <source>
        <strain evidence="3">CGMCC 4.7132</strain>
    </source>
</reference>
<organism evidence="2 3">
    <name type="scientific">Sphaerisporangium dianthi</name>
    <dbReference type="NCBI Taxonomy" id="1436120"/>
    <lineage>
        <taxon>Bacteria</taxon>
        <taxon>Bacillati</taxon>
        <taxon>Actinomycetota</taxon>
        <taxon>Actinomycetes</taxon>
        <taxon>Streptosporangiales</taxon>
        <taxon>Streptosporangiaceae</taxon>
        <taxon>Sphaerisporangium</taxon>
    </lineage>
</organism>
<sequence>APATSAPSSAAPRAEDAHGTRPQLRLDSTTEEVYRYRKAYADCLTDNGMLQKDGKFTPAEESAYQAARKACRDKVPLLPPELDPKQNPHYAASVRVQVKCMQDYGFKVHLVPAPASDPNSLGWTYDELPGDDVDIDKIQNECRAKGFGGGAALTPGPA</sequence>
<dbReference type="RefSeq" id="WP_380852616.1">
    <property type="nucleotide sequence ID" value="NZ_JBHSFP010000072.1"/>
</dbReference>
<feature type="compositionally biased region" description="Low complexity" evidence="1">
    <location>
        <begin position="1"/>
        <end position="12"/>
    </location>
</feature>
<evidence type="ECO:0000313" key="3">
    <source>
        <dbReference type="Proteomes" id="UP001596004"/>
    </source>
</evidence>
<comment type="caution">
    <text evidence="2">The sequence shown here is derived from an EMBL/GenBank/DDBJ whole genome shotgun (WGS) entry which is preliminary data.</text>
</comment>
<accession>A0ABV9CUY4</accession>
<feature type="non-terminal residue" evidence="2">
    <location>
        <position position="1"/>
    </location>
</feature>
<protein>
    <submittedName>
        <fullName evidence="2">Uncharacterized protein</fullName>
    </submittedName>
</protein>
<gene>
    <name evidence="2" type="ORF">ACFO60_40215</name>
</gene>
<evidence type="ECO:0000313" key="2">
    <source>
        <dbReference type="EMBL" id="MFC4537036.1"/>
    </source>
</evidence>
<dbReference type="Proteomes" id="UP001596004">
    <property type="component" value="Unassembled WGS sequence"/>
</dbReference>
<dbReference type="EMBL" id="JBHSFP010000072">
    <property type="protein sequence ID" value="MFC4537036.1"/>
    <property type="molecule type" value="Genomic_DNA"/>
</dbReference>
<feature type="region of interest" description="Disordered" evidence="1">
    <location>
        <begin position="1"/>
        <end position="28"/>
    </location>
</feature>
<evidence type="ECO:0000256" key="1">
    <source>
        <dbReference type="SAM" id="MobiDB-lite"/>
    </source>
</evidence>
<name>A0ABV9CUY4_9ACTN</name>
<proteinExistence type="predicted"/>